<dbReference type="SUPFAM" id="SSF52058">
    <property type="entry name" value="L domain-like"/>
    <property type="match status" value="1"/>
</dbReference>
<feature type="domain" description="NB-ARC" evidence="8">
    <location>
        <begin position="182"/>
        <end position="353"/>
    </location>
</feature>
<keyword evidence="5" id="KW-0611">Plant defense</keyword>
<evidence type="ECO:0000259" key="8">
    <source>
        <dbReference type="Pfam" id="PF00931"/>
    </source>
</evidence>
<dbReference type="FunFam" id="3.40.50.300:FF:001091">
    <property type="entry name" value="Probable disease resistance protein At1g61300"/>
    <property type="match status" value="1"/>
</dbReference>
<evidence type="ECO:0000256" key="6">
    <source>
        <dbReference type="ARBA" id="ARBA00022840"/>
    </source>
</evidence>
<feature type="domain" description="Disease resistance N-terminal" evidence="9">
    <location>
        <begin position="6"/>
        <end position="89"/>
    </location>
</feature>
<dbReference type="InterPro" id="IPR036388">
    <property type="entry name" value="WH-like_DNA-bd_sf"/>
</dbReference>
<dbReference type="PRINTS" id="PR00364">
    <property type="entry name" value="DISEASERSIST"/>
</dbReference>
<dbReference type="InterPro" id="IPR044974">
    <property type="entry name" value="Disease_R_plants"/>
</dbReference>
<protein>
    <submittedName>
        <fullName evidence="12">Late blight resistance proteinR1B-16</fullName>
    </submittedName>
</protein>
<keyword evidence="4" id="KW-0547">Nucleotide-binding</keyword>
<evidence type="ECO:0000256" key="5">
    <source>
        <dbReference type="ARBA" id="ARBA00022821"/>
    </source>
</evidence>
<dbReference type="InterPro" id="IPR058922">
    <property type="entry name" value="WHD_DRP"/>
</dbReference>
<dbReference type="Gene3D" id="3.40.50.300">
    <property type="entry name" value="P-loop containing nucleotide triphosphate hydrolases"/>
    <property type="match status" value="1"/>
</dbReference>
<keyword evidence="2" id="KW-0433">Leucine-rich repeat</keyword>
<feature type="compositionally biased region" description="Polar residues" evidence="7">
    <location>
        <begin position="155"/>
        <end position="169"/>
    </location>
</feature>
<dbReference type="GO" id="GO:0043531">
    <property type="term" value="F:ADP binding"/>
    <property type="evidence" value="ECO:0007669"/>
    <property type="project" value="InterPro"/>
</dbReference>
<evidence type="ECO:0000259" key="10">
    <source>
        <dbReference type="Pfam" id="PF23559"/>
    </source>
</evidence>
<dbReference type="InterPro" id="IPR041118">
    <property type="entry name" value="Rx_N"/>
</dbReference>
<dbReference type="PANTHER" id="PTHR23155">
    <property type="entry name" value="DISEASE RESISTANCE PROTEIN RP"/>
    <property type="match status" value="1"/>
</dbReference>
<reference evidence="12" key="1">
    <citation type="submission" date="2020-06" db="EMBL/GenBank/DDBJ databases">
        <authorList>
            <person name="Li T."/>
            <person name="Hu X."/>
            <person name="Zhang T."/>
            <person name="Song X."/>
            <person name="Zhang H."/>
            <person name="Dai N."/>
            <person name="Sheng W."/>
            <person name="Hou X."/>
            <person name="Wei L."/>
        </authorList>
    </citation>
    <scope>NUCLEOTIDE SEQUENCE</scope>
    <source>
        <strain evidence="12">G02</strain>
        <tissue evidence="12">Leaf</tissue>
    </source>
</reference>
<dbReference type="InterPro" id="IPR032675">
    <property type="entry name" value="LRR_dom_sf"/>
</dbReference>
<feature type="region of interest" description="Disordered" evidence="7">
    <location>
        <begin position="131"/>
        <end position="169"/>
    </location>
</feature>
<dbReference type="InterPro" id="IPR038005">
    <property type="entry name" value="RX-like_CC"/>
</dbReference>
<comment type="similarity">
    <text evidence="1">Belongs to the disease resistance NB-LRR family.</text>
</comment>
<dbReference type="Pfam" id="PF18052">
    <property type="entry name" value="Rx_N"/>
    <property type="match status" value="1"/>
</dbReference>
<keyword evidence="3" id="KW-0677">Repeat</keyword>
<evidence type="ECO:0000256" key="7">
    <source>
        <dbReference type="SAM" id="MobiDB-lite"/>
    </source>
</evidence>
<evidence type="ECO:0000256" key="2">
    <source>
        <dbReference type="ARBA" id="ARBA00022614"/>
    </source>
</evidence>
<evidence type="ECO:0000259" key="11">
    <source>
        <dbReference type="Pfam" id="PF23598"/>
    </source>
</evidence>
<keyword evidence="6" id="KW-0067">ATP-binding</keyword>
<dbReference type="GO" id="GO:0005524">
    <property type="term" value="F:ATP binding"/>
    <property type="evidence" value="ECO:0007669"/>
    <property type="project" value="UniProtKB-KW"/>
</dbReference>
<dbReference type="Gene3D" id="1.10.8.430">
    <property type="entry name" value="Helical domain of apoptotic protease-activating factors"/>
    <property type="match status" value="1"/>
</dbReference>
<dbReference type="GO" id="GO:0051607">
    <property type="term" value="P:defense response to virus"/>
    <property type="evidence" value="ECO:0007669"/>
    <property type="project" value="UniProtKB-ARBA"/>
</dbReference>
<dbReference type="EMBL" id="JACGWJ010000017">
    <property type="protein sequence ID" value="KAL0356295.1"/>
    <property type="molecule type" value="Genomic_DNA"/>
</dbReference>
<feature type="domain" description="Disease resistance protein winged helix" evidence="10">
    <location>
        <begin position="443"/>
        <end position="513"/>
    </location>
</feature>
<dbReference type="Gene3D" id="1.20.5.4130">
    <property type="match status" value="1"/>
</dbReference>
<dbReference type="AlphaFoldDB" id="A0AAW2PJA3"/>
<evidence type="ECO:0000259" key="9">
    <source>
        <dbReference type="Pfam" id="PF18052"/>
    </source>
</evidence>
<dbReference type="InterPro" id="IPR002182">
    <property type="entry name" value="NB-ARC"/>
</dbReference>
<accession>A0AAW2PJA3</accession>
<dbReference type="InterPro" id="IPR027417">
    <property type="entry name" value="P-loop_NTPase"/>
</dbReference>
<dbReference type="InterPro" id="IPR042197">
    <property type="entry name" value="Apaf_helical"/>
</dbReference>
<dbReference type="Pfam" id="PF23598">
    <property type="entry name" value="LRR_14"/>
    <property type="match status" value="1"/>
</dbReference>
<name>A0AAW2PJA3_SESRA</name>
<dbReference type="Gene3D" id="1.10.10.10">
    <property type="entry name" value="Winged helix-like DNA-binding domain superfamily/Winged helix DNA-binding domain"/>
    <property type="match status" value="1"/>
</dbReference>
<sequence length="756" mass="87370">MEDTCVRFLLENLSQLRLHRADLISDVKDQIERLEENLLLFKRFLNEYSIQKREKDGILKEVSEQMREVVYKAEDAVDVYVSQALERETEKYFRRVSDPPGKLLGGVVEEVESTGSRVKELYDDIDQRQIEFSRGETETETETESELLFGDASDSDSAPTQLQNLERNQGTSVREDIVVGIEDETNNIIRYLTEETEEFDVISIVGMAGLGKTTLAWKIFRDPRIANEFPIRLWVSISQVYRVKDIFLRMLRDLSWITEDMYDKTDEEIAQTLRARLEKEKFLIILDDMWTPKAWHDLRRAFPRSNKTNKILITSRSEQVAYVTNSKRIPQRLRFLTKEESWILLKYSVFGNPHCPRELEVLGRVIVGMCEGLPLAIMLVAGVLAKTVSTGEMKVMQSSWKTATEIFKTCLRDDSKTIFHPFVSFSYDSLPSNLKPCFLYLGMFPEDFEIPIKRLILLWIAEGFIEQQTEISLEESAKQYLEDLIGRNLVMTDKVSATGKIKTCRVHDLIREFCRQEAYKYYFPRNTGEAVATEKKSKHFLNISPQSCTDDLFERVINLKKLGIRGQLTMLLDDKGGSTPFDNLGKLQQLEKLKLLNDLHIHPEEAKLPSLPPSHKFPPKLISLTLSYTLLGWEQMYVLGTLHNLRVLKLKNNAFTGERWEAADGGFQQLEVLQIEYTDLVFWEASSHHFPKLQHLRLRNCEELKALPFGLADIPSLQVIDLHRITKLAASSAREIQQETATKGRRLELSIFPSYE</sequence>
<reference evidence="12" key="2">
    <citation type="journal article" date="2024" name="Plant">
        <title>Genomic evolution and insights into agronomic trait innovations of Sesamum species.</title>
        <authorList>
            <person name="Miao H."/>
            <person name="Wang L."/>
            <person name="Qu L."/>
            <person name="Liu H."/>
            <person name="Sun Y."/>
            <person name="Le M."/>
            <person name="Wang Q."/>
            <person name="Wei S."/>
            <person name="Zheng Y."/>
            <person name="Lin W."/>
            <person name="Duan Y."/>
            <person name="Cao H."/>
            <person name="Xiong S."/>
            <person name="Wang X."/>
            <person name="Wei L."/>
            <person name="Li C."/>
            <person name="Ma Q."/>
            <person name="Ju M."/>
            <person name="Zhao R."/>
            <person name="Li G."/>
            <person name="Mu C."/>
            <person name="Tian Q."/>
            <person name="Mei H."/>
            <person name="Zhang T."/>
            <person name="Gao T."/>
            <person name="Zhang H."/>
        </authorList>
    </citation>
    <scope>NUCLEOTIDE SEQUENCE</scope>
    <source>
        <strain evidence="12">G02</strain>
    </source>
</reference>
<dbReference type="Gene3D" id="3.80.10.10">
    <property type="entry name" value="Ribonuclease Inhibitor"/>
    <property type="match status" value="1"/>
</dbReference>
<organism evidence="12">
    <name type="scientific">Sesamum radiatum</name>
    <name type="common">Black benniseed</name>
    <dbReference type="NCBI Taxonomy" id="300843"/>
    <lineage>
        <taxon>Eukaryota</taxon>
        <taxon>Viridiplantae</taxon>
        <taxon>Streptophyta</taxon>
        <taxon>Embryophyta</taxon>
        <taxon>Tracheophyta</taxon>
        <taxon>Spermatophyta</taxon>
        <taxon>Magnoliopsida</taxon>
        <taxon>eudicotyledons</taxon>
        <taxon>Gunneridae</taxon>
        <taxon>Pentapetalae</taxon>
        <taxon>asterids</taxon>
        <taxon>lamiids</taxon>
        <taxon>Lamiales</taxon>
        <taxon>Pedaliaceae</taxon>
        <taxon>Sesamum</taxon>
    </lineage>
</organism>
<dbReference type="CDD" id="cd14798">
    <property type="entry name" value="RX-CC_like"/>
    <property type="match status" value="1"/>
</dbReference>
<dbReference type="GO" id="GO:0098542">
    <property type="term" value="P:defense response to other organism"/>
    <property type="evidence" value="ECO:0007669"/>
    <property type="project" value="TreeGrafter"/>
</dbReference>
<evidence type="ECO:0000313" key="12">
    <source>
        <dbReference type="EMBL" id="KAL0356295.1"/>
    </source>
</evidence>
<comment type="caution">
    <text evidence="12">The sequence shown here is derived from an EMBL/GenBank/DDBJ whole genome shotgun (WGS) entry which is preliminary data.</text>
</comment>
<dbReference type="Pfam" id="PF23559">
    <property type="entry name" value="WHD_DRP"/>
    <property type="match status" value="1"/>
</dbReference>
<dbReference type="Pfam" id="PF00931">
    <property type="entry name" value="NB-ARC"/>
    <property type="match status" value="1"/>
</dbReference>
<evidence type="ECO:0000256" key="3">
    <source>
        <dbReference type="ARBA" id="ARBA00022737"/>
    </source>
</evidence>
<gene>
    <name evidence="12" type="ORF">Sradi_4076400</name>
</gene>
<evidence type="ECO:0000256" key="4">
    <source>
        <dbReference type="ARBA" id="ARBA00022741"/>
    </source>
</evidence>
<dbReference type="InterPro" id="IPR055414">
    <property type="entry name" value="LRR_R13L4/SHOC2-like"/>
</dbReference>
<feature type="domain" description="Disease resistance R13L4/SHOC-2-like LRR" evidence="11">
    <location>
        <begin position="546"/>
        <end position="729"/>
    </location>
</feature>
<dbReference type="PANTHER" id="PTHR23155:SF1193">
    <property type="entry name" value="DISEASE RESISTANCE PROTEIN RPP13-RELATED"/>
    <property type="match status" value="1"/>
</dbReference>
<dbReference type="FunFam" id="1.10.10.10:FF:000322">
    <property type="entry name" value="Probable disease resistance protein At1g63360"/>
    <property type="match status" value="1"/>
</dbReference>
<dbReference type="SUPFAM" id="SSF52540">
    <property type="entry name" value="P-loop containing nucleoside triphosphate hydrolases"/>
    <property type="match status" value="1"/>
</dbReference>
<evidence type="ECO:0000256" key="1">
    <source>
        <dbReference type="ARBA" id="ARBA00008894"/>
    </source>
</evidence>
<proteinExistence type="inferred from homology"/>